<accession>A0A438JWR9</accession>
<proteinExistence type="predicted"/>
<gene>
    <name evidence="1" type="ORF">CK203_020908</name>
</gene>
<protein>
    <submittedName>
        <fullName evidence="1">Uncharacterized protein</fullName>
    </submittedName>
</protein>
<evidence type="ECO:0000313" key="1">
    <source>
        <dbReference type="EMBL" id="RVX13412.1"/>
    </source>
</evidence>
<reference evidence="1 2" key="1">
    <citation type="journal article" date="2018" name="PLoS Genet.">
        <title>Population sequencing reveals clonal diversity and ancestral inbreeding in the grapevine cultivar Chardonnay.</title>
        <authorList>
            <person name="Roach M.J."/>
            <person name="Johnson D.L."/>
            <person name="Bohlmann J."/>
            <person name="van Vuuren H.J."/>
            <person name="Jones S.J."/>
            <person name="Pretorius I.S."/>
            <person name="Schmidt S.A."/>
            <person name="Borneman A.R."/>
        </authorList>
    </citation>
    <scope>NUCLEOTIDE SEQUENCE [LARGE SCALE GENOMIC DNA]</scope>
    <source>
        <strain evidence="2">cv. Chardonnay</strain>
        <tissue evidence="1">Leaf</tissue>
    </source>
</reference>
<dbReference type="AlphaFoldDB" id="A0A438JWR9"/>
<dbReference type="EMBL" id="QGNW01000024">
    <property type="protein sequence ID" value="RVX13412.1"/>
    <property type="molecule type" value="Genomic_DNA"/>
</dbReference>
<dbReference type="Proteomes" id="UP000288805">
    <property type="component" value="Unassembled WGS sequence"/>
</dbReference>
<evidence type="ECO:0000313" key="2">
    <source>
        <dbReference type="Proteomes" id="UP000288805"/>
    </source>
</evidence>
<comment type="caution">
    <text evidence="1">The sequence shown here is derived from an EMBL/GenBank/DDBJ whole genome shotgun (WGS) entry which is preliminary data.</text>
</comment>
<sequence>MIAHVFEAMSKLSINLDKSKLIPIERVENLEELALEFGCKVGALPSSYMGFPLGGFFYICGNMGQGGEEVS</sequence>
<organism evidence="1 2">
    <name type="scientific">Vitis vinifera</name>
    <name type="common">Grape</name>
    <dbReference type="NCBI Taxonomy" id="29760"/>
    <lineage>
        <taxon>Eukaryota</taxon>
        <taxon>Viridiplantae</taxon>
        <taxon>Streptophyta</taxon>
        <taxon>Embryophyta</taxon>
        <taxon>Tracheophyta</taxon>
        <taxon>Spermatophyta</taxon>
        <taxon>Magnoliopsida</taxon>
        <taxon>eudicotyledons</taxon>
        <taxon>Gunneridae</taxon>
        <taxon>Pentapetalae</taxon>
        <taxon>rosids</taxon>
        <taxon>Vitales</taxon>
        <taxon>Vitaceae</taxon>
        <taxon>Viteae</taxon>
        <taxon>Vitis</taxon>
    </lineage>
</organism>
<name>A0A438JWR9_VITVI</name>